<evidence type="ECO:0000256" key="1">
    <source>
        <dbReference type="SAM" id="MobiDB-lite"/>
    </source>
</evidence>
<feature type="compositionally biased region" description="Polar residues" evidence="1">
    <location>
        <begin position="94"/>
        <end position="106"/>
    </location>
</feature>
<comment type="caution">
    <text evidence="4">The sequence shown here is derived from an EMBL/GenBank/DDBJ whole genome shotgun (WGS) entry which is preliminary data.</text>
</comment>
<dbReference type="InterPro" id="IPR014772">
    <property type="entry name" value="Munc13_dom-2"/>
</dbReference>
<dbReference type="AlphaFoldDB" id="A0A8T0GQ97"/>
<dbReference type="Pfam" id="PF25761">
    <property type="entry name" value="TPR_PATROL1"/>
    <property type="match status" value="1"/>
</dbReference>
<evidence type="ECO:0000313" key="5">
    <source>
        <dbReference type="Proteomes" id="UP000822688"/>
    </source>
</evidence>
<feature type="domain" description="MHD1" evidence="2">
    <location>
        <begin position="519"/>
        <end position="662"/>
    </location>
</feature>
<proteinExistence type="predicted"/>
<dbReference type="EMBL" id="CM026431">
    <property type="protein sequence ID" value="KAG0560384.1"/>
    <property type="molecule type" value="Genomic_DNA"/>
</dbReference>
<dbReference type="PROSITE" id="PS51259">
    <property type="entry name" value="MHD2"/>
    <property type="match status" value="1"/>
</dbReference>
<dbReference type="InterPro" id="IPR008528">
    <property type="entry name" value="unc-13_homologue"/>
</dbReference>
<dbReference type="Proteomes" id="UP000822688">
    <property type="component" value="Chromosome 10"/>
</dbReference>
<reference evidence="4" key="1">
    <citation type="submission" date="2020-06" db="EMBL/GenBank/DDBJ databases">
        <title>WGS assembly of Ceratodon purpureus strain R40.</title>
        <authorList>
            <person name="Carey S.B."/>
            <person name="Jenkins J."/>
            <person name="Shu S."/>
            <person name="Lovell J.T."/>
            <person name="Sreedasyam A."/>
            <person name="Maumus F."/>
            <person name="Tiley G.P."/>
            <person name="Fernandez-Pozo N."/>
            <person name="Barry K."/>
            <person name="Chen C."/>
            <person name="Wang M."/>
            <person name="Lipzen A."/>
            <person name="Daum C."/>
            <person name="Saski C.A."/>
            <person name="Payton A.C."/>
            <person name="Mcbreen J.C."/>
            <person name="Conrad R.E."/>
            <person name="Kollar L.M."/>
            <person name="Olsson S."/>
            <person name="Huttunen S."/>
            <person name="Landis J.B."/>
            <person name="Wickett N.J."/>
            <person name="Johnson M.G."/>
            <person name="Rensing S.A."/>
            <person name="Grimwood J."/>
            <person name="Schmutz J."/>
            <person name="Mcdaniel S.F."/>
        </authorList>
    </citation>
    <scope>NUCLEOTIDE SEQUENCE</scope>
    <source>
        <strain evidence="4">R40</strain>
    </source>
</reference>
<dbReference type="InterPro" id="IPR014770">
    <property type="entry name" value="Munc13_1"/>
</dbReference>
<dbReference type="PROSITE" id="PS51258">
    <property type="entry name" value="MHD1"/>
    <property type="match status" value="1"/>
</dbReference>
<protein>
    <submittedName>
        <fullName evidence="4">Uncharacterized protein</fullName>
    </submittedName>
</protein>
<dbReference type="PANTHER" id="PTHR31280">
    <property type="entry name" value="PROTEIN UNC-13 HOMOLOG"/>
    <property type="match status" value="1"/>
</dbReference>
<gene>
    <name evidence="4" type="ORF">KC19_10G177100</name>
</gene>
<name>A0A8T0GQ97_CERPU</name>
<dbReference type="OrthoDB" id="2015333at2759"/>
<evidence type="ECO:0000259" key="2">
    <source>
        <dbReference type="PROSITE" id="PS51258"/>
    </source>
</evidence>
<keyword evidence="5" id="KW-1185">Reference proteome</keyword>
<dbReference type="Gene3D" id="1.10.357.50">
    <property type="match status" value="1"/>
</dbReference>
<evidence type="ECO:0000313" key="4">
    <source>
        <dbReference type="EMBL" id="KAG0560384.1"/>
    </source>
</evidence>
<feature type="domain" description="MHD2" evidence="3">
    <location>
        <begin position="809"/>
        <end position="919"/>
    </location>
</feature>
<dbReference type="InterPro" id="IPR057984">
    <property type="entry name" value="PATROL1_C"/>
</dbReference>
<organism evidence="4 5">
    <name type="scientific">Ceratodon purpureus</name>
    <name type="common">Fire moss</name>
    <name type="synonym">Dicranum purpureum</name>
    <dbReference type="NCBI Taxonomy" id="3225"/>
    <lineage>
        <taxon>Eukaryota</taxon>
        <taxon>Viridiplantae</taxon>
        <taxon>Streptophyta</taxon>
        <taxon>Embryophyta</taxon>
        <taxon>Bryophyta</taxon>
        <taxon>Bryophytina</taxon>
        <taxon>Bryopsida</taxon>
        <taxon>Dicranidae</taxon>
        <taxon>Pseudoditrichales</taxon>
        <taxon>Ditrichaceae</taxon>
        <taxon>Ceratodon</taxon>
    </lineage>
</organism>
<feature type="region of interest" description="Disordered" evidence="1">
    <location>
        <begin position="58"/>
        <end position="119"/>
    </location>
</feature>
<sequence>MAPSVKMGENGKQGETGSDSDRLASPLPPLKVELSEDDLRESAYEILVAACGNNPITFRSTSMQKQDSKPSPPPPTNKSLTSSAASQMKRAFGLQSSGGSSEIQRASSFKSKKNSSISDTLRVQMRISENSETRIRRALSRAIAGQASKRSGSMIVPLELLQNIGASSFGNEGEYQSWLMRQLMTLEAGLLAHPLVPGEGGMDAHRLRQTLREMADGHKTVVQGKNSEIMQVLRSAAMSRATRAHNSEYGDFLHWADGYPLNAYLYVALLTACFDTVKVAEVIAEVDDVLEMIKKTWGVLGIDQTMHDMLLAWVYFRQFVTTGQTAVKLLQLCEIQLDEVANDLRGNLKNEQLPFLKSTLSTMQFWVERRLLAYHDSFPGGASDIMAGLLAVAVGCAQILQEHISREHRGRVKDEVNIPQSRVDVYVRSSVRTSFAQLMETVDTRRKSFKAATAPPPALAVLAQDTMAFAMSEVDNFSPVLKRWHPFAGGVAAATLHSCFSREFKQYLSKLSTMTLDTVAILKAADDLEKRLVAIAVEDGAECDDGGKALIREMPPFEADQVMGELTRKWVEDNVGKMTQWVDRNIQQEKWSPGANNEHYAPSGVEVLRFMEESLDAFFAMPAEQFPELLQQLVEGLDKALQRYVNQTVNPCGTKDDHIPSMPPLTRCKVHKSWLGSSKSKAKVEVQRNQQNRKTLPSSGDLTYSLPYMCVRINTLEHINSQLQFLEKRIRFGWKKDEPTPPSKIGRMFSKKKIAPPPVAEPADSSFQRTRAAIMEGTKQLTDSAAYRVVFSDLRDVFYEGLYAGDVSSARVSSVLEQLDGKLGEIAETSAESMRNRVAGALMRACFDCLLRVLLAGGPSRAFKEDDADLVKDDMYALKELFHADGDGLALSEVEQAMAPGAQVLTLFELSSSELIQIYLASMGQGSKTSSKLSVPPTTGKWSASDANTVLRVLCYRADDTASKFLKKTYHLKKASS</sequence>
<accession>A0A8T0GQ97</accession>
<evidence type="ECO:0000259" key="3">
    <source>
        <dbReference type="PROSITE" id="PS51259"/>
    </source>
</evidence>
<dbReference type="PANTHER" id="PTHR31280:SF4">
    <property type="entry name" value="ELONGATION FACTOR TS (DUF810)"/>
    <property type="match status" value="1"/>
</dbReference>
<feature type="region of interest" description="Disordered" evidence="1">
    <location>
        <begin position="1"/>
        <end position="36"/>
    </location>
</feature>